<dbReference type="Pfam" id="PF00528">
    <property type="entry name" value="BPD_transp_1"/>
    <property type="match status" value="1"/>
</dbReference>
<feature type="transmembrane region" description="Helical" evidence="7">
    <location>
        <begin position="104"/>
        <end position="123"/>
    </location>
</feature>
<dbReference type="Gene3D" id="1.10.3720.10">
    <property type="entry name" value="MetI-like"/>
    <property type="match status" value="1"/>
</dbReference>
<comment type="caution">
    <text evidence="10">The sequence shown here is derived from an EMBL/GenBank/DDBJ whole genome shotgun (WGS) entry which is preliminary data.</text>
</comment>
<reference evidence="10 11" key="1">
    <citation type="submission" date="2020-09" db="EMBL/GenBank/DDBJ databases">
        <title>Novel species in genus Gordonia.</title>
        <authorList>
            <person name="Zhang G."/>
        </authorList>
    </citation>
    <scope>NUCLEOTIDE SEQUENCE [LARGE SCALE GENOMIC DNA]</scope>
    <source>
        <strain evidence="10 11">ON-33</strain>
    </source>
</reference>
<feature type="transmembrane region" description="Helical" evidence="7">
    <location>
        <begin position="162"/>
        <end position="185"/>
    </location>
</feature>
<dbReference type="SUPFAM" id="SSF161098">
    <property type="entry name" value="MetI-like"/>
    <property type="match status" value="1"/>
</dbReference>
<evidence type="ECO:0000313" key="11">
    <source>
        <dbReference type="Proteomes" id="UP000602395"/>
    </source>
</evidence>
<dbReference type="Proteomes" id="UP000602395">
    <property type="component" value="Unassembled WGS sequence"/>
</dbReference>
<evidence type="ECO:0000256" key="3">
    <source>
        <dbReference type="ARBA" id="ARBA00022475"/>
    </source>
</evidence>
<keyword evidence="2 7" id="KW-0813">Transport</keyword>
<dbReference type="EMBL" id="JACWMS010000002">
    <property type="protein sequence ID" value="MBD1320625.1"/>
    <property type="molecule type" value="Genomic_DNA"/>
</dbReference>
<keyword evidence="6 7" id="KW-0472">Membrane</keyword>
<feature type="compositionally biased region" description="Polar residues" evidence="8">
    <location>
        <begin position="1"/>
        <end position="10"/>
    </location>
</feature>
<keyword evidence="3" id="KW-1003">Cell membrane</keyword>
<evidence type="ECO:0000256" key="4">
    <source>
        <dbReference type="ARBA" id="ARBA00022692"/>
    </source>
</evidence>
<evidence type="ECO:0000259" key="9">
    <source>
        <dbReference type="PROSITE" id="PS50928"/>
    </source>
</evidence>
<organism evidence="10 11">
    <name type="scientific">Gordonia hankookensis</name>
    <dbReference type="NCBI Taxonomy" id="589403"/>
    <lineage>
        <taxon>Bacteria</taxon>
        <taxon>Bacillati</taxon>
        <taxon>Actinomycetota</taxon>
        <taxon>Actinomycetes</taxon>
        <taxon>Mycobacteriales</taxon>
        <taxon>Gordoniaceae</taxon>
        <taxon>Gordonia</taxon>
    </lineage>
</organism>
<evidence type="ECO:0000256" key="6">
    <source>
        <dbReference type="ARBA" id="ARBA00023136"/>
    </source>
</evidence>
<keyword evidence="11" id="KW-1185">Reference proteome</keyword>
<protein>
    <submittedName>
        <fullName evidence="10">ABC transporter permease</fullName>
    </submittedName>
</protein>
<feature type="transmembrane region" description="Helical" evidence="7">
    <location>
        <begin position="206"/>
        <end position="230"/>
    </location>
</feature>
<dbReference type="CDD" id="cd06261">
    <property type="entry name" value="TM_PBP2"/>
    <property type="match status" value="1"/>
</dbReference>
<feature type="transmembrane region" description="Helical" evidence="7">
    <location>
        <begin position="135"/>
        <end position="156"/>
    </location>
</feature>
<dbReference type="InterPro" id="IPR035906">
    <property type="entry name" value="MetI-like_sf"/>
</dbReference>
<evidence type="ECO:0000313" key="10">
    <source>
        <dbReference type="EMBL" id="MBD1320625.1"/>
    </source>
</evidence>
<dbReference type="PROSITE" id="PS50928">
    <property type="entry name" value="ABC_TM1"/>
    <property type="match status" value="1"/>
</dbReference>
<feature type="transmembrane region" description="Helical" evidence="7">
    <location>
        <begin position="33"/>
        <end position="51"/>
    </location>
</feature>
<accession>A0ABR7WDA5</accession>
<feature type="region of interest" description="Disordered" evidence="8">
    <location>
        <begin position="1"/>
        <end position="25"/>
    </location>
</feature>
<sequence length="294" mass="30895">MVLTEPQAQSAADPVPGPQPRDLRRRTGNASTMIRRIAVGAVVPILILVGWDVVVRLEIFPKALIPSPSTVLSTLNDWATGSQGGMFYSGQLPGDVAATLERVAIGYLSAAVIGVLLGLLIGVSRWADELLTPTMRILGPVPPTTWIPVCIVVLGIGAVTNYFLVFLGAVFPIAASSTVAVSGVARDLVRAARMMGRGRLGTTFAVVLPAALPGIVGGLRIGLGLAWMMAVTSEMLAVRSGLGYTIWNCYNYLDYPGVFAAMIVLGICGLATDMLLRAITASALRWHTATGVRA</sequence>
<proteinExistence type="inferred from homology"/>
<comment type="subcellular location">
    <subcellularLocation>
        <location evidence="1 7">Cell membrane</location>
        <topology evidence="1 7">Multi-pass membrane protein</topology>
    </subcellularLocation>
</comment>
<evidence type="ECO:0000256" key="7">
    <source>
        <dbReference type="RuleBase" id="RU363032"/>
    </source>
</evidence>
<name>A0ABR7WDA5_9ACTN</name>
<feature type="transmembrane region" description="Helical" evidence="7">
    <location>
        <begin position="257"/>
        <end position="276"/>
    </location>
</feature>
<keyword evidence="4 7" id="KW-0812">Transmembrane</keyword>
<keyword evidence="5 7" id="KW-1133">Transmembrane helix</keyword>
<evidence type="ECO:0000256" key="2">
    <source>
        <dbReference type="ARBA" id="ARBA00022448"/>
    </source>
</evidence>
<dbReference type="PANTHER" id="PTHR30151">
    <property type="entry name" value="ALKANE SULFONATE ABC TRANSPORTER-RELATED, MEMBRANE SUBUNIT"/>
    <property type="match status" value="1"/>
</dbReference>
<dbReference type="PANTHER" id="PTHR30151:SF0">
    <property type="entry name" value="ABC TRANSPORTER PERMEASE PROTEIN MJ0413-RELATED"/>
    <property type="match status" value="1"/>
</dbReference>
<dbReference type="RefSeq" id="WP_190267240.1">
    <property type="nucleotide sequence ID" value="NZ_BAABAD010000004.1"/>
</dbReference>
<dbReference type="InterPro" id="IPR000515">
    <property type="entry name" value="MetI-like"/>
</dbReference>
<feature type="domain" description="ABC transmembrane type-1" evidence="9">
    <location>
        <begin position="96"/>
        <end position="276"/>
    </location>
</feature>
<gene>
    <name evidence="10" type="ORF">IDF66_13640</name>
</gene>
<evidence type="ECO:0000256" key="1">
    <source>
        <dbReference type="ARBA" id="ARBA00004651"/>
    </source>
</evidence>
<evidence type="ECO:0000256" key="8">
    <source>
        <dbReference type="SAM" id="MobiDB-lite"/>
    </source>
</evidence>
<comment type="similarity">
    <text evidence="7">Belongs to the binding-protein-dependent transport system permease family.</text>
</comment>
<evidence type="ECO:0000256" key="5">
    <source>
        <dbReference type="ARBA" id="ARBA00022989"/>
    </source>
</evidence>